<evidence type="ECO:0000313" key="1">
    <source>
        <dbReference type="EMBL" id="OMO95605.1"/>
    </source>
</evidence>
<gene>
    <name evidence="1" type="ORF">CCACVL1_05357</name>
</gene>
<reference evidence="1 2" key="1">
    <citation type="submission" date="2013-09" db="EMBL/GenBank/DDBJ databases">
        <title>Corchorus capsularis genome sequencing.</title>
        <authorList>
            <person name="Alam M."/>
            <person name="Haque M.S."/>
            <person name="Islam M.S."/>
            <person name="Emdad E.M."/>
            <person name="Islam M.M."/>
            <person name="Ahmed B."/>
            <person name="Halim A."/>
            <person name="Hossen Q.M.M."/>
            <person name="Hossain M.Z."/>
            <person name="Ahmed R."/>
            <person name="Khan M.M."/>
            <person name="Islam R."/>
            <person name="Rashid M.M."/>
            <person name="Khan S.A."/>
            <person name="Rahman M.S."/>
            <person name="Alam M."/>
        </authorList>
    </citation>
    <scope>NUCLEOTIDE SEQUENCE [LARGE SCALE GENOMIC DNA]</scope>
    <source>
        <strain evidence="2">cv. CVL-1</strain>
        <tissue evidence="1">Whole seedling</tissue>
    </source>
</reference>
<dbReference type="Gramene" id="OMO95605">
    <property type="protein sequence ID" value="OMO95605"/>
    <property type="gene ID" value="CCACVL1_05357"/>
</dbReference>
<protein>
    <submittedName>
        <fullName evidence="1">Uncharacterized protein</fullName>
    </submittedName>
</protein>
<dbReference type="AlphaFoldDB" id="A0A1R3JLB6"/>
<name>A0A1R3JLB6_COCAP</name>
<feature type="non-terminal residue" evidence="1">
    <location>
        <position position="34"/>
    </location>
</feature>
<comment type="caution">
    <text evidence="1">The sequence shown here is derived from an EMBL/GenBank/DDBJ whole genome shotgun (WGS) entry which is preliminary data.</text>
</comment>
<proteinExistence type="predicted"/>
<accession>A0A1R3JLB6</accession>
<dbReference type="Proteomes" id="UP000188268">
    <property type="component" value="Unassembled WGS sequence"/>
</dbReference>
<keyword evidence="2" id="KW-1185">Reference proteome</keyword>
<evidence type="ECO:0000313" key="2">
    <source>
        <dbReference type="Proteomes" id="UP000188268"/>
    </source>
</evidence>
<sequence>MSNDRAINLNLKVRPKVRRAWTRAVQRSGYLSKP</sequence>
<organism evidence="1 2">
    <name type="scientific">Corchorus capsularis</name>
    <name type="common">Jute</name>
    <dbReference type="NCBI Taxonomy" id="210143"/>
    <lineage>
        <taxon>Eukaryota</taxon>
        <taxon>Viridiplantae</taxon>
        <taxon>Streptophyta</taxon>
        <taxon>Embryophyta</taxon>
        <taxon>Tracheophyta</taxon>
        <taxon>Spermatophyta</taxon>
        <taxon>Magnoliopsida</taxon>
        <taxon>eudicotyledons</taxon>
        <taxon>Gunneridae</taxon>
        <taxon>Pentapetalae</taxon>
        <taxon>rosids</taxon>
        <taxon>malvids</taxon>
        <taxon>Malvales</taxon>
        <taxon>Malvaceae</taxon>
        <taxon>Grewioideae</taxon>
        <taxon>Apeibeae</taxon>
        <taxon>Corchorus</taxon>
    </lineage>
</organism>
<dbReference type="EMBL" id="AWWV01007628">
    <property type="protein sequence ID" value="OMO95605.1"/>
    <property type="molecule type" value="Genomic_DNA"/>
</dbReference>